<keyword evidence="2" id="KW-1185">Reference proteome</keyword>
<protein>
    <submittedName>
        <fullName evidence="1">Uncharacterized protein</fullName>
    </submittedName>
</protein>
<reference evidence="1 2" key="1">
    <citation type="submission" date="2021-05" db="EMBL/GenBank/DDBJ databases">
        <title>A Polyphasic approach of four new species of the genus Ohtaekwangia: Ohtaekwangia histidinii sp. nov., Ohtaekwangia cretensis sp. nov., Ohtaekwangia indiensis sp. nov., Ohtaekwangia reichenbachii sp. nov. from diverse environment.</title>
        <authorList>
            <person name="Octaviana S."/>
        </authorList>
    </citation>
    <scope>NUCLEOTIDE SEQUENCE [LARGE SCALE GENOMIC DNA]</scope>
    <source>
        <strain evidence="1 2">PWU4</strain>
    </source>
</reference>
<accession>A0AAP2DLD5</accession>
<evidence type="ECO:0000313" key="2">
    <source>
        <dbReference type="Proteomes" id="UP001319200"/>
    </source>
</evidence>
<dbReference type="EMBL" id="JAHESF010000009">
    <property type="protein sequence ID" value="MBT1697423.1"/>
    <property type="molecule type" value="Genomic_DNA"/>
</dbReference>
<organism evidence="1 2">
    <name type="scientific">Chryseosolibacter histidini</name>
    <dbReference type="NCBI Taxonomy" id="2782349"/>
    <lineage>
        <taxon>Bacteria</taxon>
        <taxon>Pseudomonadati</taxon>
        <taxon>Bacteroidota</taxon>
        <taxon>Cytophagia</taxon>
        <taxon>Cytophagales</taxon>
        <taxon>Chryseotaleaceae</taxon>
        <taxon>Chryseosolibacter</taxon>
    </lineage>
</organism>
<evidence type="ECO:0000313" key="1">
    <source>
        <dbReference type="EMBL" id="MBT1697423.1"/>
    </source>
</evidence>
<dbReference type="AlphaFoldDB" id="A0AAP2DLD5"/>
<dbReference type="Proteomes" id="UP001319200">
    <property type="component" value="Unassembled WGS sequence"/>
</dbReference>
<proteinExistence type="predicted"/>
<comment type="caution">
    <text evidence="1">The sequence shown here is derived from an EMBL/GenBank/DDBJ whole genome shotgun (WGS) entry which is preliminary data.</text>
</comment>
<dbReference type="RefSeq" id="WP_254163293.1">
    <property type="nucleotide sequence ID" value="NZ_JAHESF010000009.1"/>
</dbReference>
<gene>
    <name evidence="1" type="ORF">KK083_11085</name>
</gene>
<sequence length="186" mass="21680">MGLFFKVSDDKLLEVRNKIFREKGIPALEKNGFRKSPFSTAWFGKDDIGGFTYQMCRLSQNTRLEIVETIIARGDRWIQIYLNIFELRPQVASPEQLKGVDGLKYDLPPNSLTRMRLRVDDFKGMPLFNFVEHKLKSFNSESGLKKRAEELGDLIEKDLTNIDSFIKKWHELHQPNVTDWSGNRVK</sequence>
<name>A0AAP2DLD5_9BACT</name>